<evidence type="ECO:0000256" key="1">
    <source>
        <dbReference type="SAM" id="MobiDB-lite"/>
    </source>
</evidence>
<evidence type="ECO:0000313" key="3">
    <source>
        <dbReference type="Proteomes" id="UP001555100"/>
    </source>
</evidence>
<dbReference type="Proteomes" id="UP001555100">
    <property type="component" value="Unassembled WGS sequence"/>
</dbReference>
<name>A0ABV3NC57_9ACTO</name>
<gene>
    <name evidence="2" type="ORF">V3M73_07155</name>
</gene>
<dbReference type="Pfam" id="PF05258">
    <property type="entry name" value="DciA"/>
    <property type="match status" value="1"/>
</dbReference>
<evidence type="ECO:0000313" key="2">
    <source>
        <dbReference type="EMBL" id="MEW6954802.1"/>
    </source>
</evidence>
<keyword evidence="3" id="KW-1185">Reference proteome</keyword>
<sequence>MMNRIAQAKRAAAEKYQDKLPLEALERVRRMAEEQGWVRVRIMPRLARVDDEQIGEEVFVPTPGQEVGSGARPSKRDPKPLDTIFEHLIRSRGWSAQVEVGALVARWSDIVGEAIANNCVVERFDDGVLTLRASTTSWQTHMSALSSFLDKRLEEELGCGVVKQIVIDGPHARSWKHGRYSVPGRGPRDTYG</sequence>
<organism evidence="2 3">
    <name type="scientific">Trueperella pyogenes</name>
    <dbReference type="NCBI Taxonomy" id="1661"/>
    <lineage>
        <taxon>Bacteria</taxon>
        <taxon>Bacillati</taxon>
        <taxon>Actinomycetota</taxon>
        <taxon>Actinomycetes</taxon>
        <taxon>Actinomycetales</taxon>
        <taxon>Actinomycetaceae</taxon>
        <taxon>Trueperella</taxon>
    </lineage>
</organism>
<dbReference type="EMBL" id="JBAGNM010000006">
    <property type="protein sequence ID" value="MEW6954802.1"/>
    <property type="molecule type" value="Genomic_DNA"/>
</dbReference>
<reference evidence="2 3" key="1">
    <citation type="submission" date="2024-01" db="EMBL/GenBank/DDBJ databases">
        <title>Genomic analysis and antimicrobial resistance profiles of Trueperella pyogenes isolated from domestic and wild animals.</title>
        <authorList>
            <person name="Magossi G."/>
            <person name="Gzyl K.E."/>
            <person name="Holman D.B."/>
            <person name="Amat S."/>
        </authorList>
    </citation>
    <scope>NUCLEOTIDE SEQUENCE [LARGE SCALE GENOMIC DNA]</scope>
    <source>
        <strain evidence="2 3">1494</strain>
    </source>
</reference>
<protein>
    <submittedName>
        <fullName evidence="2">DciA family protein</fullName>
    </submittedName>
</protein>
<proteinExistence type="predicted"/>
<dbReference type="RefSeq" id="WP_199903099.1">
    <property type="nucleotide sequence ID" value="NZ_CP028833.1"/>
</dbReference>
<feature type="region of interest" description="Disordered" evidence="1">
    <location>
        <begin position="60"/>
        <end position="79"/>
    </location>
</feature>
<dbReference type="PANTHER" id="PTHR36456:SF1">
    <property type="entry name" value="UPF0232 PROTEIN SCO3875"/>
    <property type="match status" value="1"/>
</dbReference>
<dbReference type="InterPro" id="IPR007922">
    <property type="entry name" value="DciA-like"/>
</dbReference>
<accession>A0ABV3NC57</accession>
<comment type="caution">
    <text evidence="2">The sequence shown here is derived from an EMBL/GenBank/DDBJ whole genome shotgun (WGS) entry which is preliminary data.</text>
</comment>
<dbReference type="PANTHER" id="PTHR36456">
    <property type="entry name" value="UPF0232 PROTEIN SCO3875"/>
    <property type="match status" value="1"/>
</dbReference>